<comment type="caution">
    <text evidence="1">The sequence shown here is derived from an EMBL/GenBank/DDBJ whole genome shotgun (WGS) entry which is preliminary data.</text>
</comment>
<organism evidence="1 2">
    <name type="scientific">Liparis tanakae</name>
    <name type="common">Tanaka's snailfish</name>
    <dbReference type="NCBI Taxonomy" id="230148"/>
    <lineage>
        <taxon>Eukaryota</taxon>
        <taxon>Metazoa</taxon>
        <taxon>Chordata</taxon>
        <taxon>Craniata</taxon>
        <taxon>Vertebrata</taxon>
        <taxon>Euteleostomi</taxon>
        <taxon>Actinopterygii</taxon>
        <taxon>Neopterygii</taxon>
        <taxon>Teleostei</taxon>
        <taxon>Neoteleostei</taxon>
        <taxon>Acanthomorphata</taxon>
        <taxon>Eupercaria</taxon>
        <taxon>Perciformes</taxon>
        <taxon>Cottioidei</taxon>
        <taxon>Cottales</taxon>
        <taxon>Liparidae</taxon>
        <taxon>Liparis</taxon>
    </lineage>
</organism>
<sequence>MNKAEKMRDRRGIMSRLQIINRRLRTYRGKLIVELGQHGVVDEDGRVLLQSLQLLQKKLLVLLAAVPGAHWLEQGLPCSVTPLEDHHLMPLRKKVLHKLPDVLLRYGVMEERHFAVDDSKYRWRAMGPETFLISAWLALLVTPKILYGSISGPACAAPVSSTERTTTTASGTDIRDAAITETFEHTTRRIAITLLEDARTFILDTVFKLGRHSRLSSAFTSKMRHRDTTAR</sequence>
<gene>
    <name evidence="1" type="ORF">EYF80_041189</name>
</gene>
<keyword evidence="2" id="KW-1185">Reference proteome</keyword>
<name>A0A4Z2G7P5_9TELE</name>
<dbReference type="Proteomes" id="UP000314294">
    <property type="component" value="Unassembled WGS sequence"/>
</dbReference>
<dbReference type="AlphaFoldDB" id="A0A4Z2G7P5"/>
<evidence type="ECO:0000313" key="1">
    <source>
        <dbReference type="EMBL" id="TNN48602.1"/>
    </source>
</evidence>
<accession>A0A4Z2G7P5</accession>
<dbReference type="EMBL" id="SRLO01000689">
    <property type="protein sequence ID" value="TNN48602.1"/>
    <property type="molecule type" value="Genomic_DNA"/>
</dbReference>
<protein>
    <submittedName>
        <fullName evidence="1">Uncharacterized protein</fullName>
    </submittedName>
</protein>
<reference evidence="1 2" key="1">
    <citation type="submission" date="2019-03" db="EMBL/GenBank/DDBJ databases">
        <title>First draft genome of Liparis tanakae, snailfish: a comprehensive survey of snailfish specific genes.</title>
        <authorList>
            <person name="Kim W."/>
            <person name="Song I."/>
            <person name="Jeong J.-H."/>
            <person name="Kim D."/>
            <person name="Kim S."/>
            <person name="Ryu S."/>
            <person name="Song J.Y."/>
            <person name="Lee S.K."/>
        </authorList>
    </citation>
    <scope>NUCLEOTIDE SEQUENCE [LARGE SCALE GENOMIC DNA]</scope>
    <source>
        <tissue evidence="1">Muscle</tissue>
    </source>
</reference>
<proteinExistence type="predicted"/>
<evidence type="ECO:0000313" key="2">
    <source>
        <dbReference type="Proteomes" id="UP000314294"/>
    </source>
</evidence>